<evidence type="ECO:0000313" key="3">
    <source>
        <dbReference type="Proteomes" id="UP000050640"/>
    </source>
</evidence>
<dbReference type="InterPro" id="IPR012942">
    <property type="entry name" value="SRR1-like"/>
</dbReference>
<evidence type="ECO:0000259" key="2">
    <source>
        <dbReference type="Pfam" id="PF07985"/>
    </source>
</evidence>
<evidence type="ECO:0000313" key="4">
    <source>
        <dbReference type="WBParaSite" id="EEL_0000011401-mRNA-1"/>
    </source>
</evidence>
<dbReference type="PANTHER" id="PTHR28626">
    <property type="entry name" value="SRR1-LIKE PROTEIN"/>
    <property type="match status" value="1"/>
</dbReference>
<name>A0A0R3RFH7_9BILA</name>
<dbReference type="InterPro" id="IPR040044">
    <property type="entry name" value="SRR1L"/>
</dbReference>
<evidence type="ECO:0000256" key="1">
    <source>
        <dbReference type="ARBA" id="ARBA00009856"/>
    </source>
</evidence>
<dbReference type="WBParaSite" id="EEL_0000011401-mRNA-1">
    <property type="protein sequence ID" value="EEL_0000011401-mRNA-1"/>
    <property type="gene ID" value="EEL_0000011401"/>
</dbReference>
<comment type="similarity">
    <text evidence="1">Belongs to the SRR1 family.</text>
</comment>
<dbReference type="PANTHER" id="PTHR28626:SF3">
    <property type="entry name" value="SRR1-LIKE PROTEIN"/>
    <property type="match status" value="1"/>
</dbReference>
<dbReference type="GO" id="GO:0005737">
    <property type="term" value="C:cytoplasm"/>
    <property type="evidence" value="ECO:0007669"/>
    <property type="project" value="TreeGrafter"/>
</dbReference>
<protein>
    <submittedName>
        <fullName evidence="4">SRR1 domain-containing protein</fullName>
    </submittedName>
</protein>
<organism evidence="3 4">
    <name type="scientific">Elaeophora elaphi</name>
    <dbReference type="NCBI Taxonomy" id="1147741"/>
    <lineage>
        <taxon>Eukaryota</taxon>
        <taxon>Metazoa</taxon>
        <taxon>Ecdysozoa</taxon>
        <taxon>Nematoda</taxon>
        <taxon>Chromadorea</taxon>
        <taxon>Rhabditida</taxon>
        <taxon>Spirurina</taxon>
        <taxon>Spiruromorpha</taxon>
        <taxon>Filarioidea</taxon>
        <taxon>Onchocercidae</taxon>
        <taxon>Elaeophora</taxon>
    </lineage>
</organism>
<sequence>MSSEIGKEKAYAFDDDEQFIIVRRSRRKSWRQSRGKGEKITTISYLEDQVSVERIDRVIKNACSSIELIKYSQQIIALLLKSLSGRKLSCIWALGLGPFSRSYHPGCDQLAVLLELKHHFGCEVYFQEPRLTEMEKRWLCDHAICLSETNDLLKCRISDDDVDKENIVLFYAPHCGHAIYNSVIYAHRKKLKRIIIAGNNLHSMDLAAKDLRKYEKTALGFKGRAVRKCSGTDLEMSDCSELKALSLYSKVCTLLEFPTFKSNFAVFNDTALHFLSQNTPQPEICETEPKYQFFRHEIVI</sequence>
<keyword evidence="3" id="KW-1185">Reference proteome</keyword>
<dbReference type="STRING" id="1147741.A0A0R3RFH7"/>
<proteinExistence type="inferred from homology"/>
<feature type="domain" description="SRR1-like" evidence="2">
    <location>
        <begin position="83"/>
        <end position="274"/>
    </location>
</feature>
<accession>A0A0R3RFH7</accession>
<dbReference type="GO" id="GO:0005634">
    <property type="term" value="C:nucleus"/>
    <property type="evidence" value="ECO:0007669"/>
    <property type="project" value="TreeGrafter"/>
</dbReference>
<dbReference type="Proteomes" id="UP000050640">
    <property type="component" value="Unplaced"/>
</dbReference>
<dbReference type="Pfam" id="PF07985">
    <property type="entry name" value="SRR1"/>
    <property type="match status" value="1"/>
</dbReference>
<dbReference type="AlphaFoldDB" id="A0A0R3RFH7"/>
<reference evidence="4" key="1">
    <citation type="submission" date="2017-02" db="UniProtKB">
        <authorList>
            <consortium name="WormBaseParasite"/>
        </authorList>
    </citation>
    <scope>IDENTIFICATION</scope>
</reference>